<comment type="caution">
    <text evidence="1">The sequence shown here is derived from an EMBL/GenBank/DDBJ whole genome shotgun (WGS) entry which is preliminary data.</text>
</comment>
<keyword evidence="2" id="KW-1185">Reference proteome</keyword>
<gene>
    <name evidence="1" type="ORF">RM530_18250</name>
</gene>
<protein>
    <submittedName>
        <fullName evidence="1">Uncharacterized protein</fullName>
    </submittedName>
</protein>
<organism evidence="1 2">
    <name type="scientific">Banduia mediterranea</name>
    <dbReference type="NCBI Taxonomy" id="3075609"/>
    <lineage>
        <taxon>Bacteria</taxon>
        <taxon>Pseudomonadati</taxon>
        <taxon>Pseudomonadota</taxon>
        <taxon>Gammaproteobacteria</taxon>
        <taxon>Nevskiales</taxon>
        <taxon>Algiphilaceae</taxon>
        <taxon>Banduia</taxon>
    </lineage>
</organism>
<dbReference type="EMBL" id="JAVRIC010000049">
    <property type="protein sequence ID" value="MDT0499287.1"/>
    <property type="molecule type" value="Genomic_DNA"/>
</dbReference>
<evidence type="ECO:0000313" key="2">
    <source>
        <dbReference type="Proteomes" id="UP001254608"/>
    </source>
</evidence>
<evidence type="ECO:0000313" key="1">
    <source>
        <dbReference type="EMBL" id="MDT0499287.1"/>
    </source>
</evidence>
<dbReference type="RefSeq" id="WP_311366697.1">
    <property type="nucleotide sequence ID" value="NZ_JAVRIC010000049.1"/>
</dbReference>
<sequence>MTPTLCELTGGKFANGAVTGAFAYTFGSVARDIQNGASLGDAIGKLWSLPTSVIGLAYGGVGYGLGWIGYGLGLQALPPEIALGNNAIQFINNPLTATATTFGNVIVYNPDPVYHPSSTFTNSGMPLGFEEMQHTLQGQALGPLYLPAHGLLGAGALLFNGNWHGPFNVLETGPHSTPPRPWP</sequence>
<dbReference type="Proteomes" id="UP001254608">
    <property type="component" value="Unassembled WGS sequence"/>
</dbReference>
<proteinExistence type="predicted"/>
<reference evidence="1 2" key="1">
    <citation type="submission" date="2023-09" db="EMBL/GenBank/DDBJ databases">
        <authorList>
            <person name="Rey-Velasco X."/>
        </authorList>
    </citation>
    <scope>NUCLEOTIDE SEQUENCE [LARGE SCALE GENOMIC DNA]</scope>
    <source>
        <strain evidence="1 2">W345</strain>
    </source>
</reference>
<name>A0ABU2WQI1_9GAMM</name>
<accession>A0ABU2WQI1</accession>